<reference evidence="12 13" key="1">
    <citation type="submission" date="2019-07" db="EMBL/GenBank/DDBJ databases">
        <authorList>
            <person name="Kim J."/>
        </authorList>
    </citation>
    <scope>NUCLEOTIDE SEQUENCE [LARGE SCALE GENOMIC DNA]</scope>
    <source>
        <strain evidence="12 13">N4</strain>
    </source>
</reference>
<dbReference type="InterPro" id="IPR039430">
    <property type="entry name" value="Thymidylate_kin-like_dom"/>
</dbReference>
<comment type="catalytic activity">
    <reaction evidence="9 10">
        <text>dTMP + ATP = dTDP + ADP</text>
        <dbReference type="Rhea" id="RHEA:13517"/>
        <dbReference type="ChEBI" id="CHEBI:30616"/>
        <dbReference type="ChEBI" id="CHEBI:58369"/>
        <dbReference type="ChEBI" id="CHEBI:63528"/>
        <dbReference type="ChEBI" id="CHEBI:456216"/>
        <dbReference type="EC" id="2.7.4.9"/>
    </reaction>
</comment>
<evidence type="ECO:0000256" key="7">
    <source>
        <dbReference type="ARBA" id="ARBA00022777"/>
    </source>
</evidence>
<sequence length="191" mass="22307">MIHVAFIGIDGSGKSSLSAVVAQELERQGVQTKVIHMKKNNNEVILNLEKMNPSIVSEEMKLLGYTFDLLSQYIDTSHMNEEVIVWDRYSYCLKAYFSELNIVLPWQQKMLLAMEKPDLTFLLDIDSQTAVKRILKGNRLLKPLENEQYLGSVREHYLKLHRENDFILMDAHKPLHILRDEVLRRLYGCMR</sequence>
<dbReference type="InterPro" id="IPR018094">
    <property type="entry name" value="Thymidylate_kinase"/>
</dbReference>
<dbReference type="HAMAP" id="MF_00165">
    <property type="entry name" value="Thymidylate_kinase"/>
    <property type="match status" value="1"/>
</dbReference>
<keyword evidence="8 10" id="KW-0067">ATP-binding</keyword>
<dbReference type="EMBL" id="VNJK01000001">
    <property type="protein sequence ID" value="TVX93572.1"/>
    <property type="molecule type" value="Genomic_DNA"/>
</dbReference>
<evidence type="ECO:0000259" key="11">
    <source>
        <dbReference type="Pfam" id="PF02223"/>
    </source>
</evidence>
<dbReference type="GO" id="GO:0006235">
    <property type="term" value="P:dTTP biosynthetic process"/>
    <property type="evidence" value="ECO:0007669"/>
    <property type="project" value="UniProtKB-UniRule"/>
</dbReference>
<dbReference type="EC" id="2.7.4.9" evidence="2 10"/>
<evidence type="ECO:0000256" key="2">
    <source>
        <dbReference type="ARBA" id="ARBA00012980"/>
    </source>
</evidence>
<keyword evidence="13" id="KW-1185">Reference proteome</keyword>
<proteinExistence type="inferred from homology"/>
<evidence type="ECO:0000313" key="13">
    <source>
        <dbReference type="Proteomes" id="UP000318102"/>
    </source>
</evidence>
<dbReference type="SUPFAM" id="SSF52540">
    <property type="entry name" value="P-loop containing nucleoside triphosphate hydrolases"/>
    <property type="match status" value="1"/>
</dbReference>
<evidence type="ECO:0000256" key="5">
    <source>
        <dbReference type="ARBA" id="ARBA00022727"/>
    </source>
</evidence>
<dbReference type="Pfam" id="PF02223">
    <property type="entry name" value="Thymidylate_kin"/>
    <property type="match status" value="1"/>
</dbReference>
<dbReference type="RefSeq" id="WP_144990182.1">
    <property type="nucleotide sequence ID" value="NZ_VNJK01000001.1"/>
</dbReference>
<dbReference type="Gene3D" id="3.40.50.300">
    <property type="entry name" value="P-loop containing nucleotide triphosphate hydrolases"/>
    <property type="match status" value="1"/>
</dbReference>
<protein>
    <recommendedName>
        <fullName evidence="3 10">Thymidylate kinase</fullName>
        <ecNumber evidence="2 10">2.7.4.9</ecNumber>
    </recommendedName>
    <alternativeName>
        <fullName evidence="10">dTMP kinase</fullName>
    </alternativeName>
</protein>
<comment type="function">
    <text evidence="10">Phosphorylation of dTMP to form dTDP in both de novo and salvage pathways of dTTP synthesis.</text>
</comment>
<feature type="domain" description="Thymidylate kinase-like" evidence="11">
    <location>
        <begin position="8"/>
        <end position="181"/>
    </location>
</feature>
<dbReference type="GO" id="GO:0004798">
    <property type="term" value="F:dTMP kinase activity"/>
    <property type="evidence" value="ECO:0007669"/>
    <property type="project" value="UniProtKB-UniRule"/>
</dbReference>
<evidence type="ECO:0000313" key="12">
    <source>
        <dbReference type="EMBL" id="TVX93572.1"/>
    </source>
</evidence>
<dbReference type="PANTHER" id="PTHR10344">
    <property type="entry name" value="THYMIDYLATE KINASE"/>
    <property type="match status" value="1"/>
</dbReference>
<keyword evidence="4 10" id="KW-0808">Transferase</keyword>
<gene>
    <name evidence="10" type="primary">tmk</name>
    <name evidence="12" type="ORF">FPZ44_11205</name>
</gene>
<evidence type="ECO:0000256" key="8">
    <source>
        <dbReference type="ARBA" id="ARBA00022840"/>
    </source>
</evidence>
<evidence type="ECO:0000256" key="3">
    <source>
        <dbReference type="ARBA" id="ARBA00017144"/>
    </source>
</evidence>
<keyword evidence="6 10" id="KW-0547">Nucleotide-binding</keyword>
<dbReference type="OrthoDB" id="9774907at2"/>
<feature type="binding site" evidence="10">
    <location>
        <begin position="8"/>
        <end position="15"/>
    </location>
    <ligand>
        <name>ATP</name>
        <dbReference type="ChEBI" id="CHEBI:30616"/>
    </ligand>
</feature>
<dbReference type="InterPro" id="IPR027417">
    <property type="entry name" value="P-loop_NTPase"/>
</dbReference>
<accession>A0A559J121</accession>
<evidence type="ECO:0000256" key="10">
    <source>
        <dbReference type="HAMAP-Rule" id="MF_00165"/>
    </source>
</evidence>
<dbReference type="GO" id="GO:0005737">
    <property type="term" value="C:cytoplasm"/>
    <property type="evidence" value="ECO:0007669"/>
    <property type="project" value="TreeGrafter"/>
</dbReference>
<name>A0A559J121_9BACL</name>
<dbReference type="GO" id="GO:0006233">
    <property type="term" value="P:dTDP biosynthetic process"/>
    <property type="evidence" value="ECO:0007669"/>
    <property type="project" value="InterPro"/>
</dbReference>
<organism evidence="12 13">
    <name type="scientific">Paenibacillus agilis</name>
    <dbReference type="NCBI Taxonomy" id="3020863"/>
    <lineage>
        <taxon>Bacteria</taxon>
        <taxon>Bacillati</taxon>
        <taxon>Bacillota</taxon>
        <taxon>Bacilli</taxon>
        <taxon>Bacillales</taxon>
        <taxon>Paenibacillaceae</taxon>
        <taxon>Paenibacillus</taxon>
    </lineage>
</organism>
<evidence type="ECO:0000256" key="1">
    <source>
        <dbReference type="ARBA" id="ARBA00009776"/>
    </source>
</evidence>
<dbReference type="Proteomes" id="UP000318102">
    <property type="component" value="Unassembled WGS sequence"/>
</dbReference>
<evidence type="ECO:0000256" key="6">
    <source>
        <dbReference type="ARBA" id="ARBA00022741"/>
    </source>
</evidence>
<dbReference type="AlphaFoldDB" id="A0A559J121"/>
<dbReference type="GO" id="GO:0005524">
    <property type="term" value="F:ATP binding"/>
    <property type="evidence" value="ECO:0007669"/>
    <property type="project" value="UniProtKB-UniRule"/>
</dbReference>
<keyword evidence="7 10" id="KW-0418">Kinase</keyword>
<comment type="similarity">
    <text evidence="1 10">Belongs to the thymidylate kinase family.</text>
</comment>
<dbReference type="GO" id="GO:0006227">
    <property type="term" value="P:dUDP biosynthetic process"/>
    <property type="evidence" value="ECO:0007669"/>
    <property type="project" value="TreeGrafter"/>
</dbReference>
<evidence type="ECO:0000256" key="4">
    <source>
        <dbReference type="ARBA" id="ARBA00022679"/>
    </source>
</evidence>
<keyword evidence="5 10" id="KW-0545">Nucleotide biosynthesis</keyword>
<dbReference type="PANTHER" id="PTHR10344:SF4">
    <property type="entry name" value="UMP-CMP KINASE 2, MITOCHONDRIAL"/>
    <property type="match status" value="1"/>
</dbReference>
<evidence type="ECO:0000256" key="9">
    <source>
        <dbReference type="ARBA" id="ARBA00048743"/>
    </source>
</evidence>
<comment type="caution">
    <text evidence="12">The sequence shown here is derived from an EMBL/GenBank/DDBJ whole genome shotgun (WGS) entry which is preliminary data.</text>
</comment>